<sequence>MTLTPHVDTGLGQTPRPGSDGPVDVHRTCTAGRRDDGHKRPSPRVLWERCLLSRQPSTSGCPWAGPGGLVRQLSCRANTGVAHEGGCQGPGRRDGPTRGPRARPHEPWLTVCQLPRRWPRPNAPGQDHMSRRSSGKKVGPSLRGSGVAVGSGVSTFTHPAPTRGSWCQGHGRVQIWA</sequence>
<name>A0A834EME6_9CHIR</name>
<evidence type="ECO:0000313" key="2">
    <source>
        <dbReference type="EMBL" id="KAF6119527.1"/>
    </source>
</evidence>
<comment type="caution">
    <text evidence="2">The sequence shown here is derived from an EMBL/GenBank/DDBJ whole genome shotgun (WGS) entry which is preliminary data.</text>
</comment>
<dbReference type="EMBL" id="JABVXQ010000003">
    <property type="protein sequence ID" value="KAF6119527.1"/>
    <property type="molecule type" value="Genomic_DNA"/>
</dbReference>
<protein>
    <submittedName>
        <fullName evidence="2">Uncharacterized protein</fullName>
    </submittedName>
</protein>
<dbReference type="AlphaFoldDB" id="A0A834EME6"/>
<feature type="region of interest" description="Disordered" evidence="1">
    <location>
        <begin position="81"/>
        <end position="170"/>
    </location>
</feature>
<reference evidence="2 3" key="1">
    <citation type="journal article" date="2020" name="Nature">
        <title>Six reference-quality genomes reveal evolution of bat adaptations.</title>
        <authorList>
            <person name="Jebb D."/>
            <person name="Huang Z."/>
            <person name="Pippel M."/>
            <person name="Hughes G.M."/>
            <person name="Lavrichenko K."/>
            <person name="Devanna P."/>
            <person name="Winkler S."/>
            <person name="Jermiin L.S."/>
            <person name="Skirmuntt E.C."/>
            <person name="Katzourakis A."/>
            <person name="Burkitt-Gray L."/>
            <person name="Ray D.A."/>
            <person name="Sullivan K.A.M."/>
            <person name="Roscito J.G."/>
            <person name="Kirilenko B.M."/>
            <person name="Davalos L.M."/>
            <person name="Corthals A.P."/>
            <person name="Power M.L."/>
            <person name="Jones G."/>
            <person name="Ransome R.D."/>
            <person name="Dechmann D.K.N."/>
            <person name="Locatelli A.G."/>
            <person name="Puechmaille S.J."/>
            <person name="Fedrigo O."/>
            <person name="Jarvis E.D."/>
            <person name="Hiller M."/>
            <person name="Vernes S.C."/>
            <person name="Myers E.W."/>
            <person name="Teeling E.C."/>
        </authorList>
    </citation>
    <scope>NUCLEOTIDE SEQUENCE [LARGE SCALE GENOMIC DNA]</scope>
    <source>
        <strain evidence="2">Bat1K_MPI-CBG_1</strain>
    </source>
</reference>
<feature type="compositionally biased region" description="Low complexity" evidence="1">
    <location>
        <begin position="144"/>
        <end position="154"/>
    </location>
</feature>
<proteinExistence type="predicted"/>
<feature type="compositionally biased region" description="Basic and acidic residues" evidence="1">
    <location>
        <begin position="23"/>
        <end position="39"/>
    </location>
</feature>
<feature type="region of interest" description="Disordered" evidence="1">
    <location>
        <begin position="1"/>
        <end position="41"/>
    </location>
</feature>
<evidence type="ECO:0000256" key="1">
    <source>
        <dbReference type="SAM" id="MobiDB-lite"/>
    </source>
</evidence>
<dbReference type="Proteomes" id="UP000664940">
    <property type="component" value="Unassembled WGS sequence"/>
</dbReference>
<accession>A0A834EME6</accession>
<gene>
    <name evidence="2" type="ORF">HJG60_010019</name>
</gene>
<evidence type="ECO:0000313" key="3">
    <source>
        <dbReference type="Proteomes" id="UP000664940"/>
    </source>
</evidence>
<organism evidence="2 3">
    <name type="scientific">Phyllostomus discolor</name>
    <name type="common">pale spear-nosed bat</name>
    <dbReference type="NCBI Taxonomy" id="89673"/>
    <lineage>
        <taxon>Eukaryota</taxon>
        <taxon>Metazoa</taxon>
        <taxon>Chordata</taxon>
        <taxon>Craniata</taxon>
        <taxon>Vertebrata</taxon>
        <taxon>Euteleostomi</taxon>
        <taxon>Mammalia</taxon>
        <taxon>Eutheria</taxon>
        <taxon>Laurasiatheria</taxon>
        <taxon>Chiroptera</taxon>
        <taxon>Yangochiroptera</taxon>
        <taxon>Phyllostomidae</taxon>
        <taxon>Phyllostominae</taxon>
        <taxon>Phyllostomus</taxon>
    </lineage>
</organism>